<evidence type="ECO:0000256" key="6">
    <source>
        <dbReference type="ARBA" id="ARBA00012833"/>
    </source>
</evidence>
<keyword evidence="20" id="KW-1185">Reference proteome</keyword>
<evidence type="ECO:0000256" key="16">
    <source>
        <dbReference type="ARBA" id="ARBA00034546"/>
    </source>
</evidence>
<evidence type="ECO:0000256" key="9">
    <source>
        <dbReference type="ARBA" id="ARBA00022723"/>
    </source>
</evidence>
<dbReference type="EC" id="2.5.1.10" evidence="5"/>
<evidence type="ECO:0000256" key="13">
    <source>
        <dbReference type="ARBA" id="ARBA00032424"/>
    </source>
</evidence>
<evidence type="ECO:0000256" key="10">
    <source>
        <dbReference type="ARBA" id="ARBA00022842"/>
    </source>
</evidence>
<sequence>MGLTRASHWRRLLERFRGASASSNGVRARPGPRSTSLARRPCHDQLLLLPLLKAEARPASFRFWSSICDPYPATMSNDKKQQAKADTQAFDQLFGQLAADLTQADLEHPEIGDAIKRLKEVLEYNVPGGKRNRGLSVIASFRELASTSQHTEENVTRALVVGWCVELLQAFFLVADDLMDQSTTRRGQLCWYKKENVGNDAVNDSFLLEATIYRLLKKYCRGQPYYLHLVELFLQTTYQTELGQALDLMSAQPNKIDLSIFTEQRYKSIVKYKTAFYSFYLPVAAAMYIAGIESEEAHENAKAILLEMGEFFQIQDDYLDCFGDPEVTGKIGTDIEDNKCGWLVVQALKKASPEQRIILEENYGRHDAEQTARVKDVYTALELERVYHEYEDRSYRTLTALIKQHAGSLPEEVFLAFARKIYKRQK</sequence>
<evidence type="ECO:0000256" key="15">
    <source>
        <dbReference type="ARBA" id="ARBA00032873"/>
    </source>
</evidence>
<evidence type="ECO:0000256" key="1">
    <source>
        <dbReference type="ARBA" id="ARBA00001946"/>
    </source>
</evidence>
<dbReference type="GO" id="GO:0005737">
    <property type="term" value="C:cytoplasm"/>
    <property type="evidence" value="ECO:0007669"/>
    <property type="project" value="TreeGrafter"/>
</dbReference>
<dbReference type="RefSeq" id="XP_032806053.1">
    <property type="nucleotide sequence ID" value="XM_032950162.1"/>
</dbReference>
<dbReference type="InterPro" id="IPR008949">
    <property type="entry name" value="Isoprenoid_synthase_dom_sf"/>
</dbReference>
<dbReference type="GO" id="GO:0004337">
    <property type="term" value="F:(2E,6E)-farnesyl diphosphate synthase activity"/>
    <property type="evidence" value="ECO:0007669"/>
    <property type="project" value="UniProtKB-EC"/>
</dbReference>
<dbReference type="KEGG" id="pmrn:116940376"/>
<evidence type="ECO:0000256" key="8">
    <source>
        <dbReference type="ARBA" id="ARBA00022679"/>
    </source>
</evidence>
<dbReference type="PROSITE" id="PS00444">
    <property type="entry name" value="POLYPRENYL_SYNTHASE_2"/>
    <property type="match status" value="1"/>
</dbReference>
<comment type="similarity">
    <text evidence="4 19">Belongs to the FPP/GGPP synthase family.</text>
</comment>
<dbReference type="InterPro" id="IPR033749">
    <property type="entry name" value="Polyprenyl_synt_CS"/>
</dbReference>
<dbReference type="GeneID" id="116940376"/>
<dbReference type="SUPFAM" id="SSF48576">
    <property type="entry name" value="Terpenoid synthases"/>
    <property type="match status" value="1"/>
</dbReference>
<evidence type="ECO:0000256" key="17">
    <source>
        <dbReference type="ARBA" id="ARBA00049291"/>
    </source>
</evidence>
<dbReference type="InterPro" id="IPR039702">
    <property type="entry name" value="FPS1-like"/>
</dbReference>
<reference evidence="21" key="1">
    <citation type="submission" date="2025-08" db="UniProtKB">
        <authorList>
            <consortium name="RefSeq"/>
        </authorList>
    </citation>
    <scope>IDENTIFICATION</scope>
    <source>
        <tissue evidence="21">Sperm</tissue>
    </source>
</reference>
<dbReference type="InterPro" id="IPR000092">
    <property type="entry name" value="Polyprenyl_synt"/>
</dbReference>
<proteinExistence type="inferred from homology"/>
<comment type="catalytic activity">
    <reaction evidence="17">
        <text>isopentenyl diphosphate + dimethylallyl diphosphate = (2E)-geranyl diphosphate + diphosphate</text>
        <dbReference type="Rhea" id="RHEA:22408"/>
        <dbReference type="ChEBI" id="CHEBI:33019"/>
        <dbReference type="ChEBI" id="CHEBI:57623"/>
        <dbReference type="ChEBI" id="CHEBI:58057"/>
        <dbReference type="ChEBI" id="CHEBI:128769"/>
        <dbReference type="EC" id="2.5.1.1"/>
    </reaction>
</comment>
<evidence type="ECO:0000256" key="11">
    <source>
        <dbReference type="ARBA" id="ARBA00023098"/>
    </source>
</evidence>
<gene>
    <name evidence="21" type="primary">FDPS</name>
</gene>
<name>A0AAJ7SUU4_PETMA</name>
<evidence type="ECO:0000256" key="3">
    <source>
        <dbReference type="ARBA" id="ARBA00005035"/>
    </source>
</evidence>
<comment type="catalytic activity">
    <reaction evidence="18">
        <text>isopentenyl diphosphate + (2E)-geranyl diphosphate = (2E,6E)-farnesyl diphosphate + diphosphate</text>
        <dbReference type="Rhea" id="RHEA:19361"/>
        <dbReference type="ChEBI" id="CHEBI:33019"/>
        <dbReference type="ChEBI" id="CHEBI:58057"/>
        <dbReference type="ChEBI" id="CHEBI:128769"/>
        <dbReference type="ChEBI" id="CHEBI:175763"/>
        <dbReference type="EC" id="2.5.1.10"/>
    </reaction>
</comment>
<dbReference type="PROSITE" id="PS00723">
    <property type="entry name" value="POLYPRENYL_SYNTHASE_1"/>
    <property type="match status" value="1"/>
</dbReference>
<evidence type="ECO:0000256" key="2">
    <source>
        <dbReference type="ARBA" id="ARBA00004932"/>
    </source>
</evidence>
<dbReference type="GO" id="GO:0004161">
    <property type="term" value="F:dimethylallyltranstransferase activity"/>
    <property type="evidence" value="ECO:0007669"/>
    <property type="project" value="UniProtKB-EC"/>
</dbReference>
<evidence type="ECO:0000256" key="14">
    <source>
        <dbReference type="ARBA" id="ARBA00032448"/>
    </source>
</evidence>
<dbReference type="Pfam" id="PF00348">
    <property type="entry name" value="polyprenyl_synt"/>
    <property type="match status" value="1"/>
</dbReference>
<dbReference type="CDD" id="cd00685">
    <property type="entry name" value="Trans_IPPS_HT"/>
    <property type="match status" value="1"/>
</dbReference>
<dbReference type="SFLD" id="SFLDG01017">
    <property type="entry name" value="Polyprenyl_Transferase_Like"/>
    <property type="match status" value="1"/>
</dbReference>
<evidence type="ECO:0000256" key="12">
    <source>
        <dbReference type="ARBA" id="ARBA00032380"/>
    </source>
</evidence>
<keyword evidence="9" id="KW-0479">Metal-binding</keyword>
<dbReference type="FunFam" id="1.10.600.10:FF:000006">
    <property type="entry name" value="Farnesyl pyrophosphate synthase"/>
    <property type="match status" value="1"/>
</dbReference>
<evidence type="ECO:0000256" key="7">
    <source>
        <dbReference type="ARBA" id="ARBA00022516"/>
    </source>
</evidence>
<comment type="cofactor">
    <cofactor evidence="1">
        <name>Mg(2+)</name>
        <dbReference type="ChEBI" id="CHEBI:18420"/>
    </cofactor>
</comment>
<organism evidence="20 21">
    <name type="scientific">Petromyzon marinus</name>
    <name type="common">Sea lamprey</name>
    <dbReference type="NCBI Taxonomy" id="7757"/>
    <lineage>
        <taxon>Eukaryota</taxon>
        <taxon>Metazoa</taxon>
        <taxon>Chordata</taxon>
        <taxon>Craniata</taxon>
        <taxon>Vertebrata</taxon>
        <taxon>Cyclostomata</taxon>
        <taxon>Hyperoartia</taxon>
        <taxon>Petromyzontiformes</taxon>
        <taxon>Petromyzontidae</taxon>
        <taxon>Petromyzon</taxon>
    </lineage>
</organism>
<evidence type="ECO:0000313" key="20">
    <source>
        <dbReference type="Proteomes" id="UP001318040"/>
    </source>
</evidence>
<comment type="pathway">
    <text evidence="3">Isoprenoid biosynthesis; farnesyl diphosphate biosynthesis; farnesyl diphosphate from geranyl diphosphate and isopentenyl diphosphate: step 1/1.</text>
</comment>
<dbReference type="EC" id="2.5.1.1" evidence="6"/>
<dbReference type="CTD" id="2224"/>
<comment type="pathway">
    <text evidence="2">Isoprenoid biosynthesis; geranyl diphosphate biosynthesis; geranyl diphosphate from dimethylallyl diphosphate and isopentenyl diphosphate: step 1/1.</text>
</comment>
<evidence type="ECO:0000256" key="5">
    <source>
        <dbReference type="ARBA" id="ARBA00012439"/>
    </source>
</evidence>
<keyword evidence="11" id="KW-0443">Lipid metabolism</keyword>
<evidence type="ECO:0000313" key="21">
    <source>
        <dbReference type="RefSeq" id="XP_032806053.1"/>
    </source>
</evidence>
<evidence type="ECO:0000256" key="4">
    <source>
        <dbReference type="ARBA" id="ARBA00006706"/>
    </source>
</evidence>
<dbReference type="Gene3D" id="1.10.600.10">
    <property type="entry name" value="Farnesyl Diphosphate Synthase"/>
    <property type="match status" value="1"/>
</dbReference>
<dbReference type="SFLD" id="SFLDS00005">
    <property type="entry name" value="Isoprenoid_Synthase_Type_I"/>
    <property type="match status" value="1"/>
</dbReference>
<evidence type="ECO:0000256" key="18">
    <source>
        <dbReference type="ARBA" id="ARBA00049399"/>
    </source>
</evidence>
<protein>
    <recommendedName>
        <fullName evidence="16">Farnesyl pyrophosphate synthase</fullName>
        <ecNumber evidence="6">2.5.1.1</ecNumber>
        <ecNumber evidence="5">2.5.1.10</ecNumber>
    </recommendedName>
    <alternativeName>
        <fullName evidence="15">(2E,6E)-farnesyl diphosphate synthase</fullName>
    </alternativeName>
    <alternativeName>
        <fullName evidence="14">Dimethylallyltranstransferase</fullName>
    </alternativeName>
    <alternativeName>
        <fullName evidence="13">Farnesyl diphosphate synthase</fullName>
    </alternativeName>
    <alternativeName>
        <fullName evidence="12">Geranyltranstransferase</fullName>
    </alternativeName>
</protein>
<dbReference type="GO" id="GO:0045337">
    <property type="term" value="P:farnesyl diphosphate biosynthetic process"/>
    <property type="evidence" value="ECO:0007669"/>
    <property type="project" value="TreeGrafter"/>
</dbReference>
<dbReference type="PANTHER" id="PTHR11525:SF0">
    <property type="entry name" value="FARNESYL PYROPHOSPHATE SYNTHASE"/>
    <property type="match status" value="1"/>
</dbReference>
<dbReference type="AlphaFoldDB" id="A0AAJ7SUU4"/>
<evidence type="ECO:0000256" key="19">
    <source>
        <dbReference type="RuleBase" id="RU004466"/>
    </source>
</evidence>
<dbReference type="GO" id="GO:0046872">
    <property type="term" value="F:metal ion binding"/>
    <property type="evidence" value="ECO:0007669"/>
    <property type="project" value="UniProtKB-KW"/>
</dbReference>
<dbReference type="Proteomes" id="UP001318040">
    <property type="component" value="Chromosome 1"/>
</dbReference>
<accession>A0AAJ7SUU4</accession>
<keyword evidence="10" id="KW-0460">Magnesium</keyword>
<keyword evidence="7" id="KW-0444">Lipid biosynthesis</keyword>
<keyword evidence="8 19" id="KW-0808">Transferase</keyword>
<dbReference type="PANTHER" id="PTHR11525">
    <property type="entry name" value="FARNESYL-PYROPHOSPHATE SYNTHETASE"/>
    <property type="match status" value="1"/>
</dbReference>